<comment type="caution">
    <text evidence="1">The sequence shown here is derived from an EMBL/GenBank/DDBJ whole genome shotgun (WGS) entry which is preliminary data.</text>
</comment>
<accession>A0AAV4IUT9</accession>
<evidence type="ECO:0000313" key="1">
    <source>
        <dbReference type="EMBL" id="GFS14209.1"/>
    </source>
</evidence>
<sequence length="166" mass="18374">MLEPTRPRRTAIIVPGQKKRGRDGGRGLKTEVYMVGRWSFSSSSLPRAETTNFPENLPGRQLNFNTHLQCRSVWRGCWSRAGSEHIAWADACCCTANKTPSLSSTSSSLVHPAPLQTMDVNRNRVATPTSPSVDVMSFFLLSLHLSCFLSLNPKTRSWLVVSLDPG</sequence>
<name>A0AAV4IUT9_9GAST</name>
<dbReference type="EMBL" id="BMAT01006511">
    <property type="protein sequence ID" value="GFS14209.1"/>
    <property type="molecule type" value="Genomic_DNA"/>
</dbReference>
<keyword evidence="2" id="KW-1185">Reference proteome</keyword>
<dbReference type="Proteomes" id="UP000762676">
    <property type="component" value="Unassembled WGS sequence"/>
</dbReference>
<reference evidence="1 2" key="1">
    <citation type="journal article" date="2021" name="Elife">
        <title>Chloroplast acquisition without the gene transfer in kleptoplastic sea slugs, Plakobranchus ocellatus.</title>
        <authorList>
            <person name="Maeda T."/>
            <person name="Takahashi S."/>
            <person name="Yoshida T."/>
            <person name="Shimamura S."/>
            <person name="Takaki Y."/>
            <person name="Nagai Y."/>
            <person name="Toyoda A."/>
            <person name="Suzuki Y."/>
            <person name="Arimoto A."/>
            <person name="Ishii H."/>
            <person name="Satoh N."/>
            <person name="Nishiyama T."/>
            <person name="Hasebe M."/>
            <person name="Maruyama T."/>
            <person name="Minagawa J."/>
            <person name="Obokata J."/>
            <person name="Shigenobu S."/>
        </authorList>
    </citation>
    <scope>NUCLEOTIDE SEQUENCE [LARGE SCALE GENOMIC DNA]</scope>
</reference>
<organism evidence="1 2">
    <name type="scientific">Elysia marginata</name>
    <dbReference type="NCBI Taxonomy" id="1093978"/>
    <lineage>
        <taxon>Eukaryota</taxon>
        <taxon>Metazoa</taxon>
        <taxon>Spiralia</taxon>
        <taxon>Lophotrochozoa</taxon>
        <taxon>Mollusca</taxon>
        <taxon>Gastropoda</taxon>
        <taxon>Heterobranchia</taxon>
        <taxon>Euthyneura</taxon>
        <taxon>Panpulmonata</taxon>
        <taxon>Sacoglossa</taxon>
        <taxon>Placobranchoidea</taxon>
        <taxon>Plakobranchidae</taxon>
        <taxon>Elysia</taxon>
    </lineage>
</organism>
<proteinExistence type="predicted"/>
<gene>
    <name evidence="1" type="ORF">ElyMa_003157000</name>
</gene>
<dbReference type="AlphaFoldDB" id="A0AAV4IUT9"/>
<evidence type="ECO:0000313" key="2">
    <source>
        <dbReference type="Proteomes" id="UP000762676"/>
    </source>
</evidence>
<protein>
    <submittedName>
        <fullName evidence="1">Uncharacterized protein</fullName>
    </submittedName>
</protein>